<sequence>MISFAQDLNINLITFTAYGIPCSSITSNTIPNVPEHKYFVITYLSILSPITQWKWHPLLEELPDELLLLDELEEEELLLLPLLLLSVVDLAINLLQIAQITLVWKYHDFYF</sequence>
<protein>
    <submittedName>
        <fullName evidence="1">Uncharacterized protein</fullName>
    </submittedName>
</protein>
<evidence type="ECO:0000313" key="1">
    <source>
        <dbReference type="EMBL" id="CAD8147542.1"/>
    </source>
</evidence>
<accession>A0A8S1TAD9</accession>
<proteinExistence type="predicted"/>
<gene>
    <name evidence="1" type="ORF">PPENT_87.1.T0170016</name>
</gene>
<comment type="caution">
    <text evidence="1">The sequence shown here is derived from an EMBL/GenBank/DDBJ whole genome shotgun (WGS) entry which is preliminary data.</text>
</comment>
<dbReference type="Proteomes" id="UP000689195">
    <property type="component" value="Unassembled WGS sequence"/>
</dbReference>
<keyword evidence="2" id="KW-1185">Reference proteome</keyword>
<evidence type="ECO:0000313" key="2">
    <source>
        <dbReference type="Proteomes" id="UP000689195"/>
    </source>
</evidence>
<reference evidence="1" key="1">
    <citation type="submission" date="2021-01" db="EMBL/GenBank/DDBJ databases">
        <authorList>
            <consortium name="Genoscope - CEA"/>
            <person name="William W."/>
        </authorList>
    </citation>
    <scope>NUCLEOTIDE SEQUENCE</scope>
</reference>
<name>A0A8S1TAD9_9CILI</name>
<organism evidence="1 2">
    <name type="scientific">Paramecium pentaurelia</name>
    <dbReference type="NCBI Taxonomy" id="43138"/>
    <lineage>
        <taxon>Eukaryota</taxon>
        <taxon>Sar</taxon>
        <taxon>Alveolata</taxon>
        <taxon>Ciliophora</taxon>
        <taxon>Intramacronucleata</taxon>
        <taxon>Oligohymenophorea</taxon>
        <taxon>Peniculida</taxon>
        <taxon>Parameciidae</taxon>
        <taxon>Paramecium</taxon>
    </lineage>
</organism>
<dbReference type="EMBL" id="CAJJDO010000017">
    <property type="protein sequence ID" value="CAD8147542.1"/>
    <property type="molecule type" value="Genomic_DNA"/>
</dbReference>
<dbReference type="AlphaFoldDB" id="A0A8S1TAD9"/>